<protein>
    <submittedName>
        <fullName evidence="6">LysR family transcriptional regulator</fullName>
    </submittedName>
</protein>
<dbReference type="InterPro" id="IPR005119">
    <property type="entry name" value="LysR_subst-bd"/>
</dbReference>
<dbReference type="RefSeq" id="WP_226392147.1">
    <property type="nucleotide sequence ID" value="NZ_JADCKB010000006.1"/>
</dbReference>
<evidence type="ECO:0000256" key="1">
    <source>
        <dbReference type="ARBA" id="ARBA00009437"/>
    </source>
</evidence>
<accession>A0A9D5RB07</accession>
<keyword evidence="4" id="KW-0804">Transcription</keyword>
<evidence type="ECO:0000259" key="5">
    <source>
        <dbReference type="PROSITE" id="PS50931"/>
    </source>
</evidence>
<dbReference type="Pfam" id="PF00126">
    <property type="entry name" value="HTH_1"/>
    <property type="match status" value="1"/>
</dbReference>
<dbReference type="InterPro" id="IPR000847">
    <property type="entry name" value="LysR_HTH_N"/>
</dbReference>
<dbReference type="Gene3D" id="1.10.10.10">
    <property type="entry name" value="Winged helix-like DNA-binding domain superfamily/Winged helix DNA-binding domain"/>
    <property type="match status" value="1"/>
</dbReference>
<dbReference type="SUPFAM" id="SSF46785">
    <property type="entry name" value="Winged helix' DNA-binding domain"/>
    <property type="match status" value="1"/>
</dbReference>
<dbReference type="AlphaFoldDB" id="A0A9D5RB07"/>
<dbReference type="PANTHER" id="PTHR30419:SF8">
    <property type="entry name" value="NITROGEN ASSIMILATION TRANSCRIPTIONAL ACTIVATOR-RELATED"/>
    <property type="match status" value="1"/>
</dbReference>
<dbReference type="GO" id="GO:0003677">
    <property type="term" value="F:DNA binding"/>
    <property type="evidence" value="ECO:0007669"/>
    <property type="project" value="UniProtKB-KW"/>
</dbReference>
<keyword evidence="7" id="KW-1185">Reference proteome</keyword>
<dbReference type="EMBL" id="JADCKB010000006">
    <property type="protein sequence ID" value="MBE5039583.1"/>
    <property type="molecule type" value="Genomic_DNA"/>
</dbReference>
<evidence type="ECO:0000256" key="2">
    <source>
        <dbReference type="ARBA" id="ARBA00023015"/>
    </source>
</evidence>
<keyword evidence="3" id="KW-0238">DNA-binding</keyword>
<comment type="similarity">
    <text evidence="1">Belongs to the LysR transcriptional regulatory family.</text>
</comment>
<dbReference type="InterPro" id="IPR050950">
    <property type="entry name" value="HTH-type_LysR_regulators"/>
</dbReference>
<dbReference type="Gene3D" id="3.40.190.290">
    <property type="match status" value="1"/>
</dbReference>
<dbReference type="PRINTS" id="PR00039">
    <property type="entry name" value="HTHLYSR"/>
</dbReference>
<feature type="domain" description="HTH lysR-type" evidence="5">
    <location>
        <begin position="1"/>
        <end position="58"/>
    </location>
</feature>
<dbReference type="Pfam" id="PF03466">
    <property type="entry name" value="LysR_substrate"/>
    <property type="match status" value="1"/>
</dbReference>
<comment type="caution">
    <text evidence="6">The sequence shown here is derived from an EMBL/GenBank/DDBJ whole genome shotgun (WGS) entry which is preliminary data.</text>
</comment>
<dbReference type="FunFam" id="1.10.10.10:FF:000001">
    <property type="entry name" value="LysR family transcriptional regulator"/>
    <property type="match status" value="1"/>
</dbReference>
<gene>
    <name evidence="6" type="ORF">INF28_03780</name>
</gene>
<dbReference type="GO" id="GO:0003700">
    <property type="term" value="F:DNA-binding transcription factor activity"/>
    <property type="evidence" value="ECO:0007669"/>
    <property type="project" value="InterPro"/>
</dbReference>
<organism evidence="6 7">
    <name type="scientific">Ructibacterium gallinarum</name>
    <dbReference type="NCBI Taxonomy" id="2779355"/>
    <lineage>
        <taxon>Bacteria</taxon>
        <taxon>Bacillati</taxon>
        <taxon>Bacillota</taxon>
        <taxon>Clostridia</taxon>
        <taxon>Eubacteriales</taxon>
        <taxon>Oscillospiraceae</taxon>
        <taxon>Ructibacterium</taxon>
    </lineage>
</organism>
<evidence type="ECO:0000313" key="7">
    <source>
        <dbReference type="Proteomes" id="UP000806542"/>
    </source>
</evidence>
<evidence type="ECO:0000256" key="3">
    <source>
        <dbReference type="ARBA" id="ARBA00023125"/>
    </source>
</evidence>
<dbReference type="InterPro" id="IPR036390">
    <property type="entry name" value="WH_DNA-bd_sf"/>
</dbReference>
<dbReference type="PANTHER" id="PTHR30419">
    <property type="entry name" value="HTH-TYPE TRANSCRIPTIONAL REGULATOR YBHD"/>
    <property type="match status" value="1"/>
</dbReference>
<sequence>MEIRVLKYFLAVAREENISAAAESLHVTQPTLSRQLMDLEDELGKTLFTRGNRRIVLTEEGMILRKRAEEIISLVDKTESEIMKSDDNISGDVYIGGGETEGIRLIAQTAKQLNDEGYNIRYHIFSGNAVDVSEKIDKGLLDFGIFLEASNLQKYNSIQLPYTDTWGVLMRKDSPLAQKKEICPDDLWDVPLITSQQADTNNELSNWIKRDKSQLNIAATYNLLYNASLMVEEGIGYALCIDRLVRITDDGPLCFRPLKPKRTARLDIVWKRYQVFSKAAEMFLKKLQENFSK</sequence>
<dbReference type="GO" id="GO:0005829">
    <property type="term" value="C:cytosol"/>
    <property type="evidence" value="ECO:0007669"/>
    <property type="project" value="TreeGrafter"/>
</dbReference>
<keyword evidence="2" id="KW-0805">Transcription regulation</keyword>
<dbReference type="SUPFAM" id="SSF53850">
    <property type="entry name" value="Periplasmic binding protein-like II"/>
    <property type="match status" value="1"/>
</dbReference>
<proteinExistence type="inferred from homology"/>
<reference evidence="6" key="1">
    <citation type="submission" date="2020-10" db="EMBL/GenBank/DDBJ databases">
        <title>ChiBAC.</title>
        <authorList>
            <person name="Zenner C."/>
            <person name="Hitch T.C.A."/>
            <person name="Clavel T."/>
        </authorList>
    </citation>
    <scope>NUCLEOTIDE SEQUENCE</scope>
    <source>
        <strain evidence="6">DSM 107454</strain>
    </source>
</reference>
<dbReference type="CDD" id="cd05466">
    <property type="entry name" value="PBP2_LTTR_substrate"/>
    <property type="match status" value="1"/>
</dbReference>
<dbReference type="Proteomes" id="UP000806542">
    <property type="component" value="Unassembled WGS sequence"/>
</dbReference>
<evidence type="ECO:0000256" key="4">
    <source>
        <dbReference type="ARBA" id="ARBA00023163"/>
    </source>
</evidence>
<name>A0A9D5RB07_9FIRM</name>
<evidence type="ECO:0000313" key="6">
    <source>
        <dbReference type="EMBL" id="MBE5039583.1"/>
    </source>
</evidence>
<dbReference type="PROSITE" id="PS50931">
    <property type="entry name" value="HTH_LYSR"/>
    <property type="match status" value="1"/>
</dbReference>
<dbReference type="InterPro" id="IPR036388">
    <property type="entry name" value="WH-like_DNA-bd_sf"/>
</dbReference>